<evidence type="ECO:0008006" key="3">
    <source>
        <dbReference type="Google" id="ProtNLM"/>
    </source>
</evidence>
<sequence length="166" mass="17329">MTRAGAAADAAAAVVDRRRLVFVAAAAVVALAALAVLVGQVAGVRAAADERAQRNAVRAAAPSIIAGVFDHTPTTVAADSRRARTLVSDEFAAANAAALSGDRIGAARWRTRSVGVGESGRDWVDAVAVVTVTDPRNPAFTDDRIVAVRFVSRDGRWLLDSVERIR</sequence>
<evidence type="ECO:0000313" key="1">
    <source>
        <dbReference type="EMBL" id="GED99368.1"/>
    </source>
</evidence>
<dbReference type="RefSeq" id="WP_161928646.1">
    <property type="nucleotide sequence ID" value="NZ_BJOU01000019.1"/>
</dbReference>
<accession>A0A7I9V1P7</accession>
<organism evidence="1 2">
    <name type="scientific">Gordonia crocea</name>
    <dbReference type="NCBI Taxonomy" id="589162"/>
    <lineage>
        <taxon>Bacteria</taxon>
        <taxon>Bacillati</taxon>
        <taxon>Actinomycetota</taxon>
        <taxon>Actinomycetes</taxon>
        <taxon>Mycobacteriales</taxon>
        <taxon>Gordoniaceae</taxon>
        <taxon>Gordonia</taxon>
    </lineage>
</organism>
<proteinExistence type="predicted"/>
<protein>
    <recommendedName>
        <fullName evidence="3">Mce associated membrane protein</fullName>
    </recommendedName>
</protein>
<comment type="caution">
    <text evidence="1">The sequence shown here is derived from an EMBL/GenBank/DDBJ whole genome shotgun (WGS) entry which is preliminary data.</text>
</comment>
<keyword evidence="2" id="KW-1185">Reference proteome</keyword>
<name>A0A7I9V1P7_9ACTN</name>
<dbReference type="EMBL" id="BJOU01000019">
    <property type="protein sequence ID" value="GED99368.1"/>
    <property type="molecule type" value="Genomic_DNA"/>
</dbReference>
<dbReference type="AlphaFoldDB" id="A0A7I9V1P7"/>
<dbReference type="OrthoDB" id="4379928at2"/>
<dbReference type="Proteomes" id="UP000444980">
    <property type="component" value="Unassembled WGS sequence"/>
</dbReference>
<evidence type="ECO:0000313" key="2">
    <source>
        <dbReference type="Proteomes" id="UP000444980"/>
    </source>
</evidence>
<gene>
    <name evidence="1" type="ORF">nbrc107697_34070</name>
</gene>
<reference evidence="2" key="1">
    <citation type="submission" date="2019-06" db="EMBL/GenBank/DDBJ databases">
        <title>Gordonia isolated from sludge of a wastewater treatment plant.</title>
        <authorList>
            <person name="Tamura T."/>
            <person name="Aoyama K."/>
            <person name="Kang Y."/>
            <person name="Saito S."/>
            <person name="Akiyama N."/>
            <person name="Yazawa K."/>
            <person name="Gonoi T."/>
            <person name="Mikami Y."/>
        </authorList>
    </citation>
    <scope>NUCLEOTIDE SEQUENCE [LARGE SCALE GENOMIC DNA]</scope>
    <source>
        <strain evidence="2">NBRC 107697</strain>
    </source>
</reference>